<name>A0A830GXX0_9CREN</name>
<dbReference type="Gene3D" id="1.10.1220.10">
    <property type="entry name" value="Met repressor-like"/>
    <property type="match status" value="1"/>
</dbReference>
<dbReference type="GO" id="GO:0006355">
    <property type="term" value="P:regulation of DNA-templated transcription"/>
    <property type="evidence" value="ECO:0007669"/>
    <property type="project" value="InterPro"/>
</dbReference>
<evidence type="ECO:0000313" key="2">
    <source>
        <dbReference type="EMBL" id="GGP22473.1"/>
    </source>
</evidence>
<reference evidence="2" key="2">
    <citation type="submission" date="2020-09" db="EMBL/GenBank/DDBJ databases">
        <authorList>
            <person name="Sun Q."/>
            <person name="Ohkuma M."/>
        </authorList>
    </citation>
    <scope>NUCLEOTIDE SEQUENCE</scope>
    <source>
        <strain evidence="2">JCM 10088</strain>
    </source>
</reference>
<gene>
    <name evidence="2" type="ORF">GCM10007981_18680</name>
</gene>
<dbReference type="Pfam" id="PF01402">
    <property type="entry name" value="RHH_1"/>
    <property type="match status" value="1"/>
</dbReference>
<dbReference type="CDD" id="cd22231">
    <property type="entry name" value="RHH_NikR_HicB-like"/>
    <property type="match status" value="1"/>
</dbReference>
<sequence length="69" mass="7947">MPKTKSKEKMVLISVHLPKQMLEELDDLVKRGVFPSRSEAIRIAIRDLMMREDARSKQGEEALQLLVGR</sequence>
<dbReference type="AlphaFoldDB" id="A0A830GXX0"/>
<feature type="domain" description="Ribbon-helix-helix protein CopG" evidence="1">
    <location>
        <begin position="12"/>
        <end position="48"/>
    </location>
</feature>
<dbReference type="InterPro" id="IPR002145">
    <property type="entry name" value="CopG"/>
</dbReference>
<protein>
    <submittedName>
        <fullName evidence="2">CopG family transcriptional regulator</fullName>
    </submittedName>
</protein>
<comment type="caution">
    <text evidence="2">The sequence shown here is derived from an EMBL/GenBank/DDBJ whole genome shotgun (WGS) entry which is preliminary data.</text>
</comment>
<organism evidence="2 3">
    <name type="scientific">Thermocladium modestius</name>
    <dbReference type="NCBI Taxonomy" id="62609"/>
    <lineage>
        <taxon>Archaea</taxon>
        <taxon>Thermoproteota</taxon>
        <taxon>Thermoprotei</taxon>
        <taxon>Thermoproteales</taxon>
        <taxon>Thermoproteaceae</taxon>
        <taxon>Thermocladium</taxon>
    </lineage>
</organism>
<dbReference type="PANTHER" id="PTHR36215:SF1">
    <property type="entry name" value="BLL4998 PROTEIN"/>
    <property type="match status" value="1"/>
</dbReference>
<dbReference type="PANTHER" id="PTHR36215">
    <property type="entry name" value="BLL4998 PROTEIN"/>
    <property type="match status" value="1"/>
</dbReference>
<dbReference type="InterPro" id="IPR013321">
    <property type="entry name" value="Arc_rbn_hlx_hlx"/>
</dbReference>
<dbReference type="SUPFAM" id="SSF47598">
    <property type="entry name" value="Ribbon-helix-helix"/>
    <property type="match status" value="1"/>
</dbReference>
<dbReference type="EMBL" id="BMNL01000004">
    <property type="protein sequence ID" value="GGP22473.1"/>
    <property type="molecule type" value="Genomic_DNA"/>
</dbReference>
<proteinExistence type="predicted"/>
<accession>A0A830GXX0</accession>
<reference evidence="2" key="1">
    <citation type="journal article" date="2014" name="Int. J. Syst. Evol. Microbiol.">
        <title>Complete genome sequence of Corynebacterium casei LMG S-19264T (=DSM 44701T), isolated from a smear-ripened cheese.</title>
        <authorList>
            <consortium name="US DOE Joint Genome Institute (JGI-PGF)"/>
            <person name="Walter F."/>
            <person name="Albersmeier A."/>
            <person name="Kalinowski J."/>
            <person name="Ruckert C."/>
        </authorList>
    </citation>
    <scope>NUCLEOTIDE SEQUENCE</scope>
    <source>
        <strain evidence="2">JCM 10088</strain>
    </source>
</reference>
<dbReference type="OrthoDB" id="56938at2157"/>
<evidence type="ECO:0000259" key="1">
    <source>
        <dbReference type="Pfam" id="PF01402"/>
    </source>
</evidence>
<dbReference type="Proteomes" id="UP000610960">
    <property type="component" value="Unassembled WGS sequence"/>
</dbReference>
<keyword evidence="3" id="KW-1185">Reference proteome</keyword>
<evidence type="ECO:0000313" key="3">
    <source>
        <dbReference type="Proteomes" id="UP000610960"/>
    </source>
</evidence>
<dbReference type="RefSeq" id="WP_075060320.1">
    <property type="nucleotide sequence ID" value="NZ_BMNL01000004.1"/>
</dbReference>
<dbReference type="InterPro" id="IPR010985">
    <property type="entry name" value="Ribbon_hlx_hlx"/>
</dbReference>